<dbReference type="Pfam" id="PF16343">
    <property type="entry name" value="DUF4973"/>
    <property type="match status" value="1"/>
</dbReference>
<sequence length="336" mass="38364">MKKLYILGMMLGVCAVFSSCNDEWKDELYVEMVSLKAPLGSQGVHDIYVRYQSDGSGSFLLPVIVSGSQENARNIDVKISVDNDTLDIFNREKYLDRKDLWYHQLPEQFYSFPTNGVCHIPAGKNTETFAIDFNLKGLDLNEKWVLPLTIDKDPSYVQNIRKGYHKALLNLHLFNDYSGSYASNAVSVFIGESTKDPATVATRELRVIDDRTVFFYAGTWWEEDEKRNQYKVGVRFGEGTIDEDGVETGPLEVFAVDPTNPTQIEPFGNCHYRRSVEPHATLPHIEKHTTTIYLNYYYTDNTSDPDHPIRYRATGSMGTQRSINTLIPDQDQAIQW</sequence>
<feature type="domain" description="BT-3044-like C-terminal" evidence="1">
    <location>
        <begin position="166"/>
        <end position="317"/>
    </location>
</feature>
<dbReference type="EMBL" id="BHWB01000001">
    <property type="protein sequence ID" value="GCB33449.1"/>
    <property type="molecule type" value="Genomic_DNA"/>
</dbReference>
<proteinExistence type="predicted"/>
<dbReference type="OrthoDB" id="628107at2"/>
<evidence type="ECO:0000259" key="1">
    <source>
        <dbReference type="Pfam" id="PF14274"/>
    </source>
</evidence>
<evidence type="ECO:0000313" key="3">
    <source>
        <dbReference type="EMBL" id="GCB33449.1"/>
    </source>
</evidence>
<dbReference type="Proteomes" id="UP000288079">
    <property type="component" value="Unassembled WGS sequence"/>
</dbReference>
<dbReference type="InterPro" id="IPR025371">
    <property type="entry name" value="BT_3044-like_C"/>
</dbReference>
<evidence type="ECO:0008006" key="5">
    <source>
        <dbReference type="Google" id="ProtNLM"/>
    </source>
</evidence>
<dbReference type="Gene3D" id="2.40.128.440">
    <property type="entry name" value="Uncharacterised protein PF14274, DUF4361"/>
    <property type="match status" value="1"/>
</dbReference>
<protein>
    <recommendedName>
        <fullName evidence="5">DUF4973 domain-containing protein</fullName>
    </recommendedName>
</protein>
<dbReference type="RefSeq" id="WP_125039795.1">
    <property type="nucleotide sequence ID" value="NZ_BHWB01000001.1"/>
</dbReference>
<dbReference type="PROSITE" id="PS51257">
    <property type="entry name" value="PROKAR_LIPOPROTEIN"/>
    <property type="match status" value="1"/>
</dbReference>
<evidence type="ECO:0000313" key="4">
    <source>
        <dbReference type="Proteomes" id="UP000288079"/>
    </source>
</evidence>
<dbReference type="InterPro" id="IPR032509">
    <property type="entry name" value="DUF4973"/>
</dbReference>
<comment type="caution">
    <text evidence="3">The sequence shown here is derived from an EMBL/GenBank/DDBJ whole genome shotgun (WGS) entry which is preliminary data.</text>
</comment>
<evidence type="ECO:0000259" key="2">
    <source>
        <dbReference type="Pfam" id="PF16343"/>
    </source>
</evidence>
<keyword evidence="4" id="KW-1185">Reference proteome</keyword>
<dbReference type="Gene3D" id="2.60.40.1740">
    <property type="entry name" value="hypothetical protein (bacova_03559)"/>
    <property type="match status" value="1"/>
</dbReference>
<name>A0A401LPQ1_9BACE</name>
<reference evidence="3 4" key="1">
    <citation type="submission" date="2018-10" db="EMBL/GenBank/DDBJ databases">
        <title>Draft Genome Sequence of Bacteroides sp. KCTC 15687.</title>
        <authorList>
            <person name="Yu S.Y."/>
            <person name="Kim J.S."/>
            <person name="Oh B.S."/>
            <person name="Park S.H."/>
            <person name="Kang S.W."/>
            <person name="Park J.E."/>
            <person name="Choi S.H."/>
            <person name="Han K.I."/>
            <person name="Lee K.C."/>
            <person name="Eom M.K."/>
            <person name="Suh M.K."/>
            <person name="Lee D.H."/>
            <person name="Yoon H."/>
            <person name="Kim B."/>
            <person name="Yang S.J."/>
            <person name="Lee J.S."/>
            <person name="Lee J.H."/>
        </authorList>
    </citation>
    <scope>NUCLEOTIDE SEQUENCE [LARGE SCALE GENOMIC DNA]</scope>
    <source>
        <strain evidence="3 4">KCTC 15687</strain>
    </source>
</reference>
<feature type="domain" description="DUF4973" evidence="2">
    <location>
        <begin position="24"/>
        <end position="154"/>
    </location>
</feature>
<gene>
    <name evidence="3" type="ORF">KGMB02408_03940</name>
</gene>
<organism evidence="3 4">
    <name type="scientific">Bacteroides faecalis</name>
    <dbReference type="NCBI Taxonomy" id="2447885"/>
    <lineage>
        <taxon>Bacteria</taxon>
        <taxon>Pseudomonadati</taxon>
        <taxon>Bacteroidota</taxon>
        <taxon>Bacteroidia</taxon>
        <taxon>Bacteroidales</taxon>
        <taxon>Bacteroidaceae</taxon>
        <taxon>Bacteroides</taxon>
    </lineage>
</organism>
<accession>A0A401LPQ1</accession>
<dbReference type="Pfam" id="PF14274">
    <property type="entry name" value="BT_3044-like_C"/>
    <property type="match status" value="1"/>
</dbReference>
<dbReference type="AlphaFoldDB" id="A0A401LPQ1"/>